<protein>
    <recommendedName>
        <fullName evidence="3">tRNA(His) guanylyltransferase</fullName>
        <ecNumber evidence="3">2.7.7.79</ecNumber>
    </recommendedName>
</protein>
<comment type="caution">
    <text evidence="13">The sequence shown here is derived from an EMBL/GenBank/DDBJ whole genome shotgun (WGS) entry which is preliminary data.</text>
</comment>
<dbReference type="InterPro" id="IPR038469">
    <property type="entry name" value="tRNAHis_GuaTrfase_Thg1_sf"/>
</dbReference>
<evidence type="ECO:0000256" key="6">
    <source>
        <dbReference type="ARBA" id="ARBA00022695"/>
    </source>
</evidence>
<reference evidence="13 14" key="1">
    <citation type="submission" date="2024-04" db="EMBL/GenBank/DDBJ databases">
        <title>Tritrichomonas musculus Genome.</title>
        <authorList>
            <person name="Alves-Ferreira E."/>
            <person name="Grigg M."/>
            <person name="Lorenzi H."/>
            <person name="Galac M."/>
        </authorList>
    </citation>
    <scope>NUCLEOTIDE SEQUENCE [LARGE SCALE GENOMIC DNA]</scope>
    <source>
        <strain evidence="13 14">EAF2021</strain>
    </source>
</reference>
<keyword evidence="8" id="KW-0547">Nucleotide-binding</keyword>
<keyword evidence="7" id="KW-0479">Metal-binding</keyword>
<evidence type="ECO:0000256" key="5">
    <source>
        <dbReference type="ARBA" id="ARBA00022694"/>
    </source>
</evidence>
<evidence type="ECO:0000259" key="12">
    <source>
        <dbReference type="Pfam" id="PF14413"/>
    </source>
</evidence>
<evidence type="ECO:0000256" key="8">
    <source>
        <dbReference type="ARBA" id="ARBA00022741"/>
    </source>
</evidence>
<keyword evidence="9" id="KW-0460">Magnesium</keyword>
<accession>A0ABR2KQS1</accession>
<proteinExistence type="inferred from homology"/>
<keyword evidence="14" id="KW-1185">Reference proteome</keyword>
<dbReference type="Gene3D" id="3.30.70.3000">
    <property type="match status" value="1"/>
</dbReference>
<dbReference type="EC" id="2.7.7.79" evidence="3"/>
<name>A0ABR2KQS1_9EUKA</name>
<gene>
    <name evidence="13" type="ORF">M9Y10_021881</name>
</gene>
<dbReference type="GO" id="GO:0016779">
    <property type="term" value="F:nucleotidyltransferase activity"/>
    <property type="evidence" value="ECO:0007669"/>
    <property type="project" value="UniProtKB-KW"/>
</dbReference>
<evidence type="ECO:0000313" key="13">
    <source>
        <dbReference type="EMBL" id="KAK8893459.1"/>
    </source>
</evidence>
<dbReference type="PANTHER" id="PTHR12729:SF6">
    <property type="entry name" value="TRNA(HIS) GUANYLYLTRANSFERASE-RELATED"/>
    <property type="match status" value="1"/>
</dbReference>
<keyword evidence="4" id="KW-0808">Transferase</keyword>
<evidence type="ECO:0000256" key="7">
    <source>
        <dbReference type="ARBA" id="ARBA00022723"/>
    </source>
</evidence>
<evidence type="ECO:0000256" key="9">
    <source>
        <dbReference type="ARBA" id="ARBA00022842"/>
    </source>
</evidence>
<organism evidence="13 14">
    <name type="scientific">Tritrichomonas musculus</name>
    <dbReference type="NCBI Taxonomy" id="1915356"/>
    <lineage>
        <taxon>Eukaryota</taxon>
        <taxon>Metamonada</taxon>
        <taxon>Parabasalia</taxon>
        <taxon>Tritrichomonadida</taxon>
        <taxon>Tritrichomonadidae</taxon>
        <taxon>Tritrichomonas</taxon>
    </lineage>
</organism>
<dbReference type="Pfam" id="PF04446">
    <property type="entry name" value="Thg1"/>
    <property type="match status" value="1"/>
</dbReference>
<feature type="domain" description="Thg1 C-terminal" evidence="12">
    <location>
        <begin position="138"/>
        <end position="222"/>
    </location>
</feature>
<dbReference type="EMBL" id="JAPFFF010000003">
    <property type="protein sequence ID" value="KAK8893459.1"/>
    <property type="molecule type" value="Genomic_DNA"/>
</dbReference>
<evidence type="ECO:0000256" key="1">
    <source>
        <dbReference type="ARBA" id="ARBA00001946"/>
    </source>
</evidence>
<keyword evidence="10" id="KW-0342">GTP-binding</keyword>
<keyword evidence="6 13" id="KW-0548">Nucleotidyltransferase</keyword>
<dbReference type="Pfam" id="PF14413">
    <property type="entry name" value="Thg1C"/>
    <property type="match status" value="1"/>
</dbReference>
<sequence>MVNSRYEYVKKFEEEEKLLKDTFICVNVNTADFDQFCIDHKLSQPYDDRIIRLYAECARHVMEDFADIDVSYGFKGEFSFIFKRTTSTFNRRRDKIITNLTSLFASTFAYRWSKYFSDQFKYPPSFVATVTLFPRLRIVKDFLLWRQELSAVECLNSYTTTVLERSGKIHQESIDIVNSSNESEKNEILFMNGINFNSLPDWHKRGKILFREKKIYESSDNFAVKKANFWDKHKKLLRTAGSK</sequence>
<comment type="cofactor">
    <cofactor evidence="1">
        <name>Mg(2+)</name>
        <dbReference type="ChEBI" id="CHEBI:18420"/>
    </cofactor>
</comment>
<comment type="similarity">
    <text evidence="2">Belongs to the tRNA(His) guanylyltransferase family.</text>
</comment>
<dbReference type="PANTHER" id="PTHR12729">
    <property type="entry name" value="TRNA(HIS) GUANYLYLTRANSFERASE-RELATED"/>
    <property type="match status" value="1"/>
</dbReference>
<keyword evidence="5" id="KW-0819">tRNA processing</keyword>
<evidence type="ECO:0000256" key="4">
    <source>
        <dbReference type="ARBA" id="ARBA00022679"/>
    </source>
</evidence>
<dbReference type="InterPro" id="IPR025845">
    <property type="entry name" value="Thg1_C_dom"/>
</dbReference>
<dbReference type="Proteomes" id="UP001470230">
    <property type="component" value="Unassembled WGS sequence"/>
</dbReference>
<evidence type="ECO:0000259" key="11">
    <source>
        <dbReference type="Pfam" id="PF04446"/>
    </source>
</evidence>
<evidence type="ECO:0000256" key="2">
    <source>
        <dbReference type="ARBA" id="ARBA00010113"/>
    </source>
</evidence>
<dbReference type="InterPro" id="IPR024956">
    <property type="entry name" value="tRNAHis_GuaTrfase_cat"/>
</dbReference>
<evidence type="ECO:0000256" key="3">
    <source>
        <dbReference type="ARBA" id="ARBA00012511"/>
    </source>
</evidence>
<dbReference type="InterPro" id="IPR007537">
    <property type="entry name" value="tRNAHis_GuaTrfase_Thg1"/>
</dbReference>
<feature type="domain" description="tRNAHis guanylyltransferase catalytic" evidence="11">
    <location>
        <begin position="6"/>
        <end position="134"/>
    </location>
</feature>
<evidence type="ECO:0000256" key="10">
    <source>
        <dbReference type="ARBA" id="ARBA00023134"/>
    </source>
</evidence>
<evidence type="ECO:0000313" key="14">
    <source>
        <dbReference type="Proteomes" id="UP001470230"/>
    </source>
</evidence>